<sequence length="69" mass="7554">MSKTLQLNSTIEDTLNCRALTSQVHLTYTTNVVEVTNYMSKCQANTSQQSSSLEAGYVIGLGHLTMRGN</sequence>
<name>A0A5B7DUX8_PORTR</name>
<dbReference type="AlphaFoldDB" id="A0A5B7DUX8"/>
<dbReference type="Proteomes" id="UP000324222">
    <property type="component" value="Unassembled WGS sequence"/>
</dbReference>
<protein>
    <submittedName>
        <fullName evidence="1">Uncharacterized protein</fullName>
    </submittedName>
</protein>
<organism evidence="1 2">
    <name type="scientific">Portunus trituberculatus</name>
    <name type="common">Swimming crab</name>
    <name type="synonym">Neptunus trituberculatus</name>
    <dbReference type="NCBI Taxonomy" id="210409"/>
    <lineage>
        <taxon>Eukaryota</taxon>
        <taxon>Metazoa</taxon>
        <taxon>Ecdysozoa</taxon>
        <taxon>Arthropoda</taxon>
        <taxon>Crustacea</taxon>
        <taxon>Multicrustacea</taxon>
        <taxon>Malacostraca</taxon>
        <taxon>Eumalacostraca</taxon>
        <taxon>Eucarida</taxon>
        <taxon>Decapoda</taxon>
        <taxon>Pleocyemata</taxon>
        <taxon>Brachyura</taxon>
        <taxon>Eubrachyura</taxon>
        <taxon>Portunoidea</taxon>
        <taxon>Portunidae</taxon>
        <taxon>Portuninae</taxon>
        <taxon>Portunus</taxon>
    </lineage>
</organism>
<keyword evidence="2" id="KW-1185">Reference proteome</keyword>
<evidence type="ECO:0000313" key="1">
    <source>
        <dbReference type="EMBL" id="MPC24867.1"/>
    </source>
</evidence>
<accession>A0A5B7DUX8</accession>
<gene>
    <name evidence="1" type="ORF">E2C01_017961</name>
</gene>
<dbReference type="EMBL" id="VSRR010001384">
    <property type="protein sequence ID" value="MPC24867.1"/>
    <property type="molecule type" value="Genomic_DNA"/>
</dbReference>
<comment type="caution">
    <text evidence="1">The sequence shown here is derived from an EMBL/GenBank/DDBJ whole genome shotgun (WGS) entry which is preliminary data.</text>
</comment>
<reference evidence="1 2" key="1">
    <citation type="submission" date="2019-05" db="EMBL/GenBank/DDBJ databases">
        <title>Another draft genome of Portunus trituberculatus and its Hox gene families provides insights of decapod evolution.</title>
        <authorList>
            <person name="Jeong J.-H."/>
            <person name="Song I."/>
            <person name="Kim S."/>
            <person name="Choi T."/>
            <person name="Kim D."/>
            <person name="Ryu S."/>
            <person name="Kim W."/>
        </authorList>
    </citation>
    <scope>NUCLEOTIDE SEQUENCE [LARGE SCALE GENOMIC DNA]</scope>
    <source>
        <tissue evidence="1">Muscle</tissue>
    </source>
</reference>
<evidence type="ECO:0000313" key="2">
    <source>
        <dbReference type="Proteomes" id="UP000324222"/>
    </source>
</evidence>
<proteinExistence type="predicted"/>